<dbReference type="OrthoDB" id="5022096at2759"/>
<evidence type="ECO:0000259" key="8">
    <source>
        <dbReference type="Pfam" id="PF20684"/>
    </source>
</evidence>
<evidence type="ECO:0000256" key="1">
    <source>
        <dbReference type="ARBA" id="ARBA00004141"/>
    </source>
</evidence>
<feature type="transmembrane region" description="Helical" evidence="7">
    <location>
        <begin position="117"/>
        <end position="138"/>
    </location>
</feature>
<evidence type="ECO:0000256" key="5">
    <source>
        <dbReference type="ARBA" id="ARBA00038359"/>
    </source>
</evidence>
<evidence type="ECO:0000256" key="6">
    <source>
        <dbReference type="SAM" id="MobiDB-lite"/>
    </source>
</evidence>
<feature type="transmembrane region" description="Helical" evidence="7">
    <location>
        <begin position="42"/>
        <end position="66"/>
    </location>
</feature>
<keyword evidence="3 7" id="KW-1133">Transmembrane helix</keyword>
<sequence length="359" mass="39482">MAAPTSTPMAVCVLVLTPLAYIFIISRIYVRLTKTVWGMDDWCMLAAQPGFIVLVVASLIMCWNGLGVPDSAVTAAQLQRAHLWWFIWQTDWLFTMIPLKWTICCCLLRIAEGRKLYVYLTIGMGTAATIMMLITVFYEFGACKPIQYNWDSTIPGGKCMDPSIETNMSFALSAVNIVVDWYCAFIPIPLLWNVQMRSRLKVSVAFILSIGVVASVSAIVRLKYTIGLSATSNLLYAEIGLGFIVSNLPALRPIYDKLSRAVGLSSGTPAGYGSTPGNTANKYSRKSRGARDQYLELGAVKDKGGDKTTQIHVTGGRSEGSDNDSQTHIVNDRHGIMVSQEVHVSRTRSPPNEESLHIV</sequence>
<dbReference type="Pfam" id="PF20684">
    <property type="entry name" value="Fung_rhodopsin"/>
    <property type="match status" value="1"/>
</dbReference>
<dbReference type="STRING" id="28573.A0A0U1MA14"/>
<evidence type="ECO:0000256" key="3">
    <source>
        <dbReference type="ARBA" id="ARBA00022989"/>
    </source>
</evidence>
<feature type="transmembrane region" description="Helical" evidence="7">
    <location>
        <begin position="86"/>
        <end position="110"/>
    </location>
</feature>
<feature type="transmembrane region" description="Helical" evidence="7">
    <location>
        <begin position="204"/>
        <end position="222"/>
    </location>
</feature>
<feature type="transmembrane region" description="Helical" evidence="7">
    <location>
        <begin position="6"/>
        <end position="30"/>
    </location>
</feature>
<dbReference type="InterPro" id="IPR052337">
    <property type="entry name" value="SAT4-like"/>
</dbReference>
<evidence type="ECO:0000313" key="10">
    <source>
        <dbReference type="Proteomes" id="UP000054383"/>
    </source>
</evidence>
<accession>A0A0U1MA14</accession>
<keyword evidence="4 7" id="KW-0472">Membrane</keyword>
<keyword evidence="10" id="KW-1185">Reference proteome</keyword>
<proteinExistence type="inferred from homology"/>
<feature type="domain" description="Rhodopsin" evidence="8">
    <location>
        <begin position="27"/>
        <end position="255"/>
    </location>
</feature>
<feature type="region of interest" description="Disordered" evidence="6">
    <location>
        <begin position="306"/>
        <end position="325"/>
    </location>
</feature>
<dbReference type="EMBL" id="CVMT01000012">
    <property type="protein sequence ID" value="CRG92379.1"/>
    <property type="molecule type" value="Genomic_DNA"/>
</dbReference>
<protein>
    <recommendedName>
        <fullName evidence="8">Rhodopsin domain-containing protein</fullName>
    </recommendedName>
</protein>
<comment type="similarity">
    <text evidence="5">Belongs to the SAT4 family.</text>
</comment>
<evidence type="ECO:0000256" key="2">
    <source>
        <dbReference type="ARBA" id="ARBA00022692"/>
    </source>
</evidence>
<evidence type="ECO:0000256" key="7">
    <source>
        <dbReference type="SAM" id="Phobius"/>
    </source>
</evidence>
<evidence type="ECO:0000256" key="4">
    <source>
        <dbReference type="ARBA" id="ARBA00023136"/>
    </source>
</evidence>
<dbReference type="Proteomes" id="UP000054383">
    <property type="component" value="Unassembled WGS sequence"/>
</dbReference>
<keyword evidence="2 7" id="KW-0812">Transmembrane</keyword>
<organism evidence="9 10">
    <name type="scientific">Talaromyces islandicus</name>
    <name type="common">Penicillium islandicum</name>
    <dbReference type="NCBI Taxonomy" id="28573"/>
    <lineage>
        <taxon>Eukaryota</taxon>
        <taxon>Fungi</taxon>
        <taxon>Dikarya</taxon>
        <taxon>Ascomycota</taxon>
        <taxon>Pezizomycotina</taxon>
        <taxon>Eurotiomycetes</taxon>
        <taxon>Eurotiomycetidae</taxon>
        <taxon>Eurotiales</taxon>
        <taxon>Trichocomaceae</taxon>
        <taxon>Talaromyces</taxon>
        <taxon>Talaromyces sect. Islandici</taxon>
    </lineage>
</organism>
<reference evidence="9 10" key="1">
    <citation type="submission" date="2015-04" db="EMBL/GenBank/DDBJ databases">
        <authorList>
            <person name="Syromyatnikov M.Y."/>
            <person name="Popov V.N."/>
        </authorList>
    </citation>
    <scope>NUCLEOTIDE SEQUENCE [LARGE SCALE GENOMIC DNA]</scope>
    <source>
        <strain evidence="9">WF-38-12</strain>
    </source>
</reference>
<dbReference type="PANTHER" id="PTHR33048">
    <property type="entry name" value="PTH11-LIKE INTEGRAL MEMBRANE PROTEIN (AFU_ORTHOLOGUE AFUA_5G11245)"/>
    <property type="match status" value="1"/>
</dbReference>
<gene>
    <name evidence="9" type="ORF">PISL3812_09438</name>
</gene>
<feature type="transmembrane region" description="Helical" evidence="7">
    <location>
        <begin position="170"/>
        <end position="192"/>
    </location>
</feature>
<dbReference type="GO" id="GO:0016020">
    <property type="term" value="C:membrane"/>
    <property type="evidence" value="ECO:0007669"/>
    <property type="project" value="UniProtKB-SubCell"/>
</dbReference>
<dbReference type="OMA" id="YILLECQ"/>
<name>A0A0U1MA14_TALIS</name>
<dbReference type="PANTHER" id="PTHR33048:SF31">
    <property type="entry name" value="INTEGRAL MEMBRANE PROTEIN"/>
    <property type="match status" value="1"/>
</dbReference>
<comment type="subcellular location">
    <subcellularLocation>
        <location evidence="1">Membrane</location>
        <topology evidence="1">Multi-pass membrane protein</topology>
    </subcellularLocation>
</comment>
<dbReference type="AlphaFoldDB" id="A0A0U1MA14"/>
<feature type="transmembrane region" description="Helical" evidence="7">
    <location>
        <begin position="234"/>
        <end position="251"/>
    </location>
</feature>
<dbReference type="InterPro" id="IPR049326">
    <property type="entry name" value="Rhodopsin_dom_fungi"/>
</dbReference>
<evidence type="ECO:0000313" key="9">
    <source>
        <dbReference type="EMBL" id="CRG92379.1"/>
    </source>
</evidence>
<feature type="region of interest" description="Disordered" evidence="6">
    <location>
        <begin position="269"/>
        <end position="289"/>
    </location>
</feature>